<dbReference type="OrthoDB" id="9802065at2"/>
<keyword evidence="7 10" id="KW-0511">Multifunctional enzyme</keyword>
<evidence type="ECO:0000256" key="6">
    <source>
        <dbReference type="ARBA" id="ARBA00022801"/>
    </source>
</evidence>
<dbReference type="UniPathway" id="UPA00074">
    <property type="reaction ID" value="UER00133"/>
</dbReference>
<dbReference type="GO" id="GO:0005829">
    <property type="term" value="C:cytosol"/>
    <property type="evidence" value="ECO:0007669"/>
    <property type="project" value="TreeGrafter"/>
</dbReference>
<evidence type="ECO:0000256" key="7">
    <source>
        <dbReference type="ARBA" id="ARBA00023268"/>
    </source>
</evidence>
<feature type="domain" description="MGS-like" evidence="11">
    <location>
        <begin position="1"/>
        <end position="149"/>
    </location>
</feature>
<comment type="similarity">
    <text evidence="3 10">Belongs to the PurH family.</text>
</comment>
<dbReference type="GO" id="GO:0006189">
    <property type="term" value="P:'de novo' IMP biosynthetic process"/>
    <property type="evidence" value="ECO:0007669"/>
    <property type="project" value="UniProtKB-UniRule"/>
</dbReference>
<dbReference type="PANTHER" id="PTHR11692:SF0">
    <property type="entry name" value="BIFUNCTIONAL PURINE BIOSYNTHESIS PROTEIN ATIC"/>
    <property type="match status" value="1"/>
</dbReference>
<comment type="caution">
    <text evidence="12">The sequence shown here is derived from an EMBL/GenBank/DDBJ whole genome shotgun (WGS) entry which is preliminary data.</text>
</comment>
<dbReference type="EC" id="2.1.2.3" evidence="10"/>
<dbReference type="EC" id="3.5.4.10" evidence="10"/>
<evidence type="ECO:0000256" key="8">
    <source>
        <dbReference type="ARBA" id="ARBA00050488"/>
    </source>
</evidence>
<dbReference type="InterPro" id="IPR002695">
    <property type="entry name" value="PurH-like"/>
</dbReference>
<dbReference type="PIRSF" id="PIRSF000414">
    <property type="entry name" value="AICARFT_IMPCHas"/>
    <property type="match status" value="1"/>
</dbReference>
<dbReference type="InterPro" id="IPR016193">
    <property type="entry name" value="Cytidine_deaminase-like"/>
</dbReference>
<dbReference type="AlphaFoldDB" id="A0A0R0AAY8"/>
<keyword evidence="6 10" id="KW-0378">Hydrolase</keyword>
<dbReference type="NCBIfam" id="NF002049">
    <property type="entry name" value="PRK00881.1"/>
    <property type="match status" value="1"/>
</dbReference>
<dbReference type="InterPro" id="IPR024051">
    <property type="entry name" value="AICAR_Tfase_dup_dom_sf"/>
</dbReference>
<dbReference type="SMART" id="SM00851">
    <property type="entry name" value="MGS"/>
    <property type="match status" value="1"/>
</dbReference>
<comment type="pathway">
    <text evidence="1 10">Purine metabolism; IMP biosynthesis via de novo pathway; IMP from 5-formamido-1-(5-phospho-D-ribosyl)imidazole-4-carboxamide: step 1/1.</text>
</comment>
<reference evidence="12 13" key="1">
    <citation type="submission" date="2015-10" db="EMBL/GenBank/DDBJ databases">
        <title>Genome sequencing and analysis of members of genus Stenotrophomonas.</title>
        <authorList>
            <person name="Patil P.P."/>
            <person name="Midha S."/>
            <person name="Patil P.B."/>
        </authorList>
    </citation>
    <scope>NUCLEOTIDE SEQUENCE [LARGE SCALE GENOMIC DNA]</scope>
    <source>
        <strain evidence="12 13">JCM 9942</strain>
    </source>
</reference>
<accession>A0A0R0AAY8</accession>
<dbReference type="Pfam" id="PF02142">
    <property type="entry name" value="MGS"/>
    <property type="match status" value="1"/>
</dbReference>
<evidence type="ECO:0000256" key="10">
    <source>
        <dbReference type="HAMAP-Rule" id="MF_00139"/>
    </source>
</evidence>
<dbReference type="InterPro" id="IPR036914">
    <property type="entry name" value="MGS-like_dom_sf"/>
</dbReference>
<proteinExistence type="inferred from homology"/>
<evidence type="ECO:0000313" key="13">
    <source>
        <dbReference type="Proteomes" id="UP000050836"/>
    </source>
</evidence>
<dbReference type="Gene3D" id="3.40.50.1380">
    <property type="entry name" value="Methylglyoxal synthase-like domain"/>
    <property type="match status" value="1"/>
</dbReference>
<comment type="catalytic activity">
    <reaction evidence="9 10">
        <text>IMP + H2O = 5-formamido-1-(5-phospho-D-ribosyl)imidazole-4-carboxamide</text>
        <dbReference type="Rhea" id="RHEA:18445"/>
        <dbReference type="ChEBI" id="CHEBI:15377"/>
        <dbReference type="ChEBI" id="CHEBI:58053"/>
        <dbReference type="ChEBI" id="CHEBI:58467"/>
        <dbReference type="EC" id="3.5.4.10"/>
    </reaction>
</comment>
<evidence type="ECO:0000256" key="9">
    <source>
        <dbReference type="ARBA" id="ARBA00050687"/>
    </source>
</evidence>
<dbReference type="EMBL" id="LLXS01000020">
    <property type="protein sequence ID" value="KRG42160.1"/>
    <property type="molecule type" value="Genomic_DNA"/>
</dbReference>
<organism evidence="12 13">
    <name type="scientific">Stenotrophomonas pictorum JCM 9942</name>
    <dbReference type="NCBI Taxonomy" id="1236960"/>
    <lineage>
        <taxon>Bacteria</taxon>
        <taxon>Pseudomonadati</taxon>
        <taxon>Pseudomonadota</taxon>
        <taxon>Gammaproteobacteria</taxon>
        <taxon>Lysobacterales</taxon>
        <taxon>Lysobacteraceae</taxon>
        <taxon>Stenotrophomonas</taxon>
    </lineage>
</organism>
<dbReference type="HAMAP" id="MF_00139">
    <property type="entry name" value="PurH"/>
    <property type="match status" value="1"/>
</dbReference>
<dbReference type="SUPFAM" id="SSF52335">
    <property type="entry name" value="Methylglyoxal synthase-like"/>
    <property type="match status" value="1"/>
</dbReference>
<keyword evidence="13" id="KW-1185">Reference proteome</keyword>
<evidence type="ECO:0000256" key="2">
    <source>
        <dbReference type="ARBA" id="ARBA00004954"/>
    </source>
</evidence>
<protein>
    <recommendedName>
        <fullName evidence="10">Bifunctional purine biosynthesis protein PurH</fullName>
    </recommendedName>
    <domain>
        <recommendedName>
            <fullName evidence="10">Phosphoribosylaminoimidazolecarboxamide formyltransferase</fullName>
            <ecNumber evidence="10">2.1.2.3</ecNumber>
        </recommendedName>
        <alternativeName>
            <fullName evidence="10">AICAR transformylase</fullName>
        </alternativeName>
    </domain>
    <domain>
        <recommendedName>
            <fullName evidence="10">IMP cyclohydrolase</fullName>
            <ecNumber evidence="10">3.5.4.10</ecNumber>
        </recommendedName>
        <alternativeName>
            <fullName evidence="10">ATIC</fullName>
        </alternativeName>
        <alternativeName>
            <fullName evidence="10">IMP synthase</fullName>
        </alternativeName>
        <alternativeName>
            <fullName evidence="10">Inosinicase</fullName>
        </alternativeName>
    </domain>
</protein>
<dbReference type="FunFam" id="3.40.50.1380:FF:000001">
    <property type="entry name" value="Bifunctional purine biosynthesis protein PurH"/>
    <property type="match status" value="1"/>
</dbReference>
<sequence length="527" mass="56014">MSSDLLPVRRALLSVSDKTGLLELARALAARNVELLSTGGTAKAIREAGLPVKDVSDVTGFPEMMDGRVKTLHPMVHGGLLGRAGTDDAVMAQHGIAPIDLLVLNLYPFEAVTAKADCTLADAVENIDIGGPAMLRSAAKNFARVAVATSPDQYPALLAELEANDGQLSAAKRFELSVAAFNRVAQYDAAISNYLSAVTDTSAAVPVRNEYPAQMNSSFIKVMDLRYGENPHQSGVFYRDLYPVPGTLATFVQLQGKELSYNNLADADAAWECVRQFDVPACVIVKHANPCGVAVAADVGAAYEMAYNTDPTSAFGGILAFNRTLDAATAKAILDRQFVEVLIAPDYEPAALDYATKKANVRVLRIPAGDARNNYDTKRIGSGLLVQSADNRGMSADELKTVTRRAPTAAETRDLLFAWRVAKYVKSNAIVYAKDERTIGVGAGQMSRVYSARIAGIKAADAGLVVPGSVMASDAFFPFRDGLDAAAEAGITAVIQPGGSMRDAEVIAAADEHGIAMVFTGVRHFRH</sequence>
<dbReference type="FunFam" id="3.40.140.20:FF:000001">
    <property type="entry name" value="Bifunctional purine biosynthesis protein PurH"/>
    <property type="match status" value="1"/>
</dbReference>
<evidence type="ECO:0000256" key="4">
    <source>
        <dbReference type="ARBA" id="ARBA00022679"/>
    </source>
</evidence>
<dbReference type="SUPFAM" id="SSF53927">
    <property type="entry name" value="Cytidine deaminase-like"/>
    <property type="match status" value="1"/>
</dbReference>
<dbReference type="CDD" id="cd01421">
    <property type="entry name" value="IMPCH"/>
    <property type="match status" value="1"/>
</dbReference>
<keyword evidence="4 10" id="KW-0808">Transferase</keyword>
<dbReference type="Pfam" id="PF01808">
    <property type="entry name" value="AICARFT_IMPCHas"/>
    <property type="match status" value="1"/>
</dbReference>
<dbReference type="PROSITE" id="PS51855">
    <property type="entry name" value="MGS"/>
    <property type="match status" value="1"/>
</dbReference>
<evidence type="ECO:0000259" key="11">
    <source>
        <dbReference type="PROSITE" id="PS51855"/>
    </source>
</evidence>
<dbReference type="Gene3D" id="3.40.140.20">
    <property type="match status" value="2"/>
</dbReference>
<gene>
    <name evidence="10 12" type="primary">purH</name>
    <name evidence="12" type="ORF">ARC78_09405</name>
</gene>
<evidence type="ECO:0000256" key="5">
    <source>
        <dbReference type="ARBA" id="ARBA00022755"/>
    </source>
</evidence>
<evidence type="ECO:0000256" key="3">
    <source>
        <dbReference type="ARBA" id="ARBA00007667"/>
    </source>
</evidence>
<comment type="catalytic activity">
    <reaction evidence="8 10">
        <text>(6R)-10-formyltetrahydrofolate + 5-amino-1-(5-phospho-beta-D-ribosyl)imidazole-4-carboxamide = 5-formamido-1-(5-phospho-D-ribosyl)imidazole-4-carboxamide + (6S)-5,6,7,8-tetrahydrofolate</text>
        <dbReference type="Rhea" id="RHEA:22192"/>
        <dbReference type="ChEBI" id="CHEBI:57453"/>
        <dbReference type="ChEBI" id="CHEBI:58467"/>
        <dbReference type="ChEBI" id="CHEBI:58475"/>
        <dbReference type="ChEBI" id="CHEBI:195366"/>
        <dbReference type="EC" id="2.1.2.3"/>
    </reaction>
</comment>
<comment type="pathway">
    <text evidence="2 10">Purine metabolism; IMP biosynthesis via de novo pathway; 5-formamido-1-(5-phospho-D-ribosyl)imidazole-4-carboxamide from 5-amino-1-(5-phospho-D-ribosyl)imidazole-4-carboxamide (10-formyl THF route): step 1/1.</text>
</comment>
<dbReference type="SMART" id="SM00798">
    <property type="entry name" value="AICARFT_IMPCHas"/>
    <property type="match status" value="1"/>
</dbReference>
<comment type="domain">
    <text evidence="10">The IMP cyclohydrolase activity resides in the N-terminal region.</text>
</comment>
<dbReference type="NCBIfam" id="TIGR00355">
    <property type="entry name" value="purH"/>
    <property type="match status" value="1"/>
</dbReference>
<dbReference type="InterPro" id="IPR011607">
    <property type="entry name" value="MGS-like_dom"/>
</dbReference>
<dbReference type="FunFam" id="3.40.140.20:FF:000002">
    <property type="entry name" value="Bifunctional purine biosynthesis protein PurH"/>
    <property type="match status" value="1"/>
</dbReference>
<evidence type="ECO:0000313" key="12">
    <source>
        <dbReference type="EMBL" id="KRG42160.1"/>
    </source>
</evidence>
<keyword evidence="5 10" id="KW-0658">Purine biosynthesis</keyword>
<dbReference type="GO" id="GO:0003937">
    <property type="term" value="F:IMP cyclohydrolase activity"/>
    <property type="evidence" value="ECO:0007669"/>
    <property type="project" value="UniProtKB-UniRule"/>
</dbReference>
<dbReference type="Proteomes" id="UP000050836">
    <property type="component" value="Unassembled WGS sequence"/>
</dbReference>
<dbReference type="GO" id="GO:0004643">
    <property type="term" value="F:phosphoribosylaminoimidazolecarboxamide formyltransferase activity"/>
    <property type="evidence" value="ECO:0007669"/>
    <property type="project" value="UniProtKB-UniRule"/>
</dbReference>
<name>A0A0R0AAY8_9GAMM</name>
<dbReference type="PANTHER" id="PTHR11692">
    <property type="entry name" value="BIFUNCTIONAL PURINE BIOSYNTHESIS PROTEIN PURH"/>
    <property type="match status" value="1"/>
</dbReference>
<dbReference type="RefSeq" id="WP_054660690.1">
    <property type="nucleotide sequence ID" value="NZ_BAZI01000482.1"/>
</dbReference>
<evidence type="ECO:0000256" key="1">
    <source>
        <dbReference type="ARBA" id="ARBA00004844"/>
    </source>
</evidence>